<dbReference type="InterPro" id="IPR027806">
    <property type="entry name" value="HARBI1_dom"/>
</dbReference>
<comment type="subcellular location">
    <subcellularLocation>
        <location evidence="2">Nucleus</location>
    </subcellularLocation>
</comment>
<keyword evidence="10" id="KW-1185">Reference proteome</keyword>
<proteinExistence type="inferred from homology"/>
<dbReference type="GO" id="GO:0005634">
    <property type="term" value="C:nucleus"/>
    <property type="evidence" value="ECO:0007669"/>
    <property type="project" value="UniProtKB-SubCell"/>
</dbReference>
<dbReference type="InterPro" id="IPR045249">
    <property type="entry name" value="HARBI1-like"/>
</dbReference>
<dbReference type="PANTHER" id="PTHR22930">
    <property type="match status" value="1"/>
</dbReference>
<evidence type="ECO:0000256" key="3">
    <source>
        <dbReference type="ARBA" id="ARBA00006958"/>
    </source>
</evidence>
<comment type="similarity">
    <text evidence="3">Belongs to the HARBI1 family.</text>
</comment>
<evidence type="ECO:0000256" key="5">
    <source>
        <dbReference type="ARBA" id="ARBA00022723"/>
    </source>
</evidence>
<dbReference type="AlphaFoldDB" id="A0A8W8L739"/>
<accession>A0A8W8L739</accession>
<evidence type="ECO:0000256" key="7">
    <source>
        <dbReference type="ARBA" id="ARBA00023242"/>
    </source>
</evidence>
<feature type="domain" description="DDE Tnp4" evidence="8">
    <location>
        <begin position="110"/>
        <end position="252"/>
    </location>
</feature>
<name>A0A8W8L739_MAGGI</name>
<evidence type="ECO:0000256" key="6">
    <source>
        <dbReference type="ARBA" id="ARBA00022801"/>
    </source>
</evidence>
<comment type="cofactor">
    <cofactor evidence="1">
        <name>a divalent metal cation</name>
        <dbReference type="ChEBI" id="CHEBI:60240"/>
    </cofactor>
</comment>
<dbReference type="EnsemblMetazoa" id="G2621.1">
    <property type="protein sequence ID" value="G2621.1:cds"/>
    <property type="gene ID" value="G2621"/>
</dbReference>
<dbReference type="Pfam" id="PF13359">
    <property type="entry name" value="DDE_Tnp_4"/>
    <property type="match status" value="1"/>
</dbReference>
<reference evidence="9" key="1">
    <citation type="submission" date="2022-08" db="UniProtKB">
        <authorList>
            <consortium name="EnsemblMetazoa"/>
        </authorList>
    </citation>
    <scope>IDENTIFICATION</scope>
    <source>
        <strain evidence="9">05x7-T-G4-1.051#20</strain>
    </source>
</reference>
<evidence type="ECO:0000256" key="4">
    <source>
        <dbReference type="ARBA" id="ARBA00022722"/>
    </source>
</evidence>
<keyword evidence="7" id="KW-0539">Nucleus</keyword>
<dbReference type="Proteomes" id="UP000005408">
    <property type="component" value="Unassembled WGS sequence"/>
</dbReference>
<keyword evidence="5" id="KW-0479">Metal-binding</keyword>
<dbReference type="GO" id="GO:0016787">
    <property type="term" value="F:hydrolase activity"/>
    <property type="evidence" value="ECO:0007669"/>
    <property type="project" value="UniProtKB-KW"/>
</dbReference>
<dbReference type="PANTHER" id="PTHR22930:SF289">
    <property type="entry name" value="DDE TNP4 DOMAIN-CONTAINING PROTEIN-RELATED"/>
    <property type="match status" value="1"/>
</dbReference>
<evidence type="ECO:0000313" key="9">
    <source>
        <dbReference type="EnsemblMetazoa" id="G2621.1:cds"/>
    </source>
</evidence>
<sequence length="298" mass="34921">MEDHIDGVERLERIDQLFVRRPRPIRDRLDPFLFYDEEDFLVKFRFCKRDTLLIMDMLGNDLEPNQRDLMSVSPLNHLLITLRFFATGAFQQVKRGFMDIGRIPEVVGAIDCTHIPIQSPRGRNTEIYRNRKGFFSINVQAICDHECNFTNIVARCPGSTHESRIFENSNICARFERHEIDGILLGDNGYPLRQYLITRPEIVFNNAHCHSRVKIENAFGILKRMFPCLRIKLSLKRQTVLHVIVSCAILYNMRRKWNGRLPFNDDADINDPIVPVPVPQRPNQRGQTIRLLLIRHFQ</sequence>
<keyword evidence="4" id="KW-0540">Nuclease</keyword>
<evidence type="ECO:0000256" key="1">
    <source>
        <dbReference type="ARBA" id="ARBA00001968"/>
    </source>
</evidence>
<organism evidence="9 10">
    <name type="scientific">Magallana gigas</name>
    <name type="common">Pacific oyster</name>
    <name type="synonym">Crassostrea gigas</name>
    <dbReference type="NCBI Taxonomy" id="29159"/>
    <lineage>
        <taxon>Eukaryota</taxon>
        <taxon>Metazoa</taxon>
        <taxon>Spiralia</taxon>
        <taxon>Lophotrochozoa</taxon>
        <taxon>Mollusca</taxon>
        <taxon>Bivalvia</taxon>
        <taxon>Autobranchia</taxon>
        <taxon>Pteriomorphia</taxon>
        <taxon>Ostreida</taxon>
        <taxon>Ostreoidea</taxon>
        <taxon>Ostreidae</taxon>
        <taxon>Magallana</taxon>
    </lineage>
</organism>
<protein>
    <recommendedName>
        <fullName evidence="8">DDE Tnp4 domain-containing protein</fullName>
    </recommendedName>
</protein>
<evidence type="ECO:0000256" key="2">
    <source>
        <dbReference type="ARBA" id="ARBA00004123"/>
    </source>
</evidence>
<dbReference type="GO" id="GO:0046872">
    <property type="term" value="F:metal ion binding"/>
    <property type="evidence" value="ECO:0007669"/>
    <property type="project" value="UniProtKB-KW"/>
</dbReference>
<keyword evidence="6" id="KW-0378">Hydrolase</keyword>
<dbReference type="GO" id="GO:0004518">
    <property type="term" value="F:nuclease activity"/>
    <property type="evidence" value="ECO:0007669"/>
    <property type="project" value="UniProtKB-KW"/>
</dbReference>
<evidence type="ECO:0000313" key="10">
    <source>
        <dbReference type="Proteomes" id="UP000005408"/>
    </source>
</evidence>
<evidence type="ECO:0000259" key="8">
    <source>
        <dbReference type="Pfam" id="PF13359"/>
    </source>
</evidence>